<protein>
    <submittedName>
        <fullName evidence="1">ABC-type transport system involved in Fe-S cluster assembly, permease component</fullName>
    </submittedName>
</protein>
<evidence type="ECO:0000313" key="1">
    <source>
        <dbReference type="EMBL" id="EKC79165.1"/>
    </source>
</evidence>
<dbReference type="AlphaFoldDB" id="K1UM43"/>
<name>K1UM43_9ZZZZ</name>
<sequence length="123" mass="13338">MDRMGEIIRTCRPVGADALRIAERSQTPYAAVDPQNLRVEVAPGAEGHLIVVHRVPDLSHIELSLGEDARLELTELFLGEAFAEVEVHQGGRSECRMTAVQLSSANASYRIELEGRGASSEVG</sequence>
<dbReference type="EMBL" id="AJWY01001850">
    <property type="protein sequence ID" value="EKC79165.1"/>
    <property type="molecule type" value="Genomic_DNA"/>
</dbReference>
<reference evidence="1" key="1">
    <citation type="journal article" date="2013" name="Environ. Microbiol.">
        <title>Microbiota from the distal guts of lean and obese adolescents exhibit partial functional redundancy besides clear differences in community structure.</title>
        <authorList>
            <person name="Ferrer M."/>
            <person name="Ruiz A."/>
            <person name="Lanza F."/>
            <person name="Haange S.B."/>
            <person name="Oberbach A."/>
            <person name="Till H."/>
            <person name="Bargiela R."/>
            <person name="Campoy C."/>
            <person name="Segura M.T."/>
            <person name="Richter M."/>
            <person name="von Bergen M."/>
            <person name="Seifert J."/>
            <person name="Suarez A."/>
        </authorList>
    </citation>
    <scope>NUCLEOTIDE SEQUENCE</scope>
</reference>
<organism evidence="1">
    <name type="scientific">human gut metagenome</name>
    <dbReference type="NCBI Taxonomy" id="408170"/>
    <lineage>
        <taxon>unclassified sequences</taxon>
        <taxon>metagenomes</taxon>
        <taxon>organismal metagenomes</taxon>
    </lineage>
</organism>
<comment type="caution">
    <text evidence="1">The sequence shown here is derived from an EMBL/GenBank/DDBJ whole genome shotgun (WGS) entry which is preliminary data.</text>
</comment>
<gene>
    <name evidence="1" type="ORF">LEA_02735</name>
</gene>
<accession>K1UM43</accession>
<proteinExistence type="predicted"/>
<feature type="non-terminal residue" evidence="1">
    <location>
        <position position="123"/>
    </location>
</feature>